<name>A0A139A3D4_GONPJ</name>
<protein>
    <submittedName>
        <fullName evidence="1">Uncharacterized protein</fullName>
    </submittedName>
</protein>
<gene>
    <name evidence="1" type="ORF">M427DRAFT_459586</name>
</gene>
<dbReference type="AlphaFoldDB" id="A0A139A3D4"/>
<dbReference type="Proteomes" id="UP000070544">
    <property type="component" value="Unassembled WGS sequence"/>
</dbReference>
<evidence type="ECO:0000313" key="2">
    <source>
        <dbReference type="Proteomes" id="UP000070544"/>
    </source>
</evidence>
<evidence type="ECO:0000313" key="1">
    <source>
        <dbReference type="EMBL" id="KXS10893.1"/>
    </source>
</evidence>
<keyword evidence="2" id="KW-1185">Reference proteome</keyword>
<reference evidence="1 2" key="1">
    <citation type="journal article" date="2015" name="Genome Biol. Evol.">
        <title>Phylogenomic analyses indicate that early fungi evolved digesting cell walls of algal ancestors of land plants.</title>
        <authorList>
            <person name="Chang Y."/>
            <person name="Wang S."/>
            <person name="Sekimoto S."/>
            <person name="Aerts A.L."/>
            <person name="Choi C."/>
            <person name="Clum A."/>
            <person name="LaButti K.M."/>
            <person name="Lindquist E.A."/>
            <person name="Yee Ngan C."/>
            <person name="Ohm R.A."/>
            <person name="Salamov A.A."/>
            <person name="Grigoriev I.V."/>
            <person name="Spatafora J.W."/>
            <person name="Berbee M.L."/>
        </authorList>
    </citation>
    <scope>NUCLEOTIDE SEQUENCE [LARGE SCALE GENOMIC DNA]</scope>
    <source>
        <strain evidence="1 2">JEL478</strain>
    </source>
</reference>
<sequence>MSSGGLQYIGGRFLLVLLIRNWESKFIVRFFPGFLFYTNGCHALRQIVRFLFVPTPHSLPGMVGFLASIVAKLVLEALWIWPSCVSSHQDRVALTFTRVPTVAARYLDVDYHMKRHGASLDNQNCNLRREIDECVFKINQEYARDHQGHQVRLNQLISGNNIWGRLNSSCLSRGRKWSQSTNS</sequence>
<accession>A0A139A3D4</accession>
<proteinExistence type="predicted"/>
<organism evidence="1 2">
    <name type="scientific">Gonapodya prolifera (strain JEL478)</name>
    <name type="common">Monoblepharis prolifera</name>
    <dbReference type="NCBI Taxonomy" id="1344416"/>
    <lineage>
        <taxon>Eukaryota</taxon>
        <taxon>Fungi</taxon>
        <taxon>Fungi incertae sedis</taxon>
        <taxon>Chytridiomycota</taxon>
        <taxon>Chytridiomycota incertae sedis</taxon>
        <taxon>Monoblepharidomycetes</taxon>
        <taxon>Monoblepharidales</taxon>
        <taxon>Gonapodyaceae</taxon>
        <taxon>Gonapodya</taxon>
    </lineage>
</organism>
<dbReference type="EMBL" id="KQ965812">
    <property type="protein sequence ID" value="KXS10893.1"/>
    <property type="molecule type" value="Genomic_DNA"/>
</dbReference>